<name>A0A377B8Y4_ECOLX</name>
<protein>
    <submittedName>
        <fullName evidence="1">Uncharacterized protein</fullName>
    </submittedName>
</protein>
<accession>A0A377B8Y4</accession>
<proteinExistence type="predicted"/>
<evidence type="ECO:0000313" key="2">
    <source>
        <dbReference type="Proteomes" id="UP000254052"/>
    </source>
</evidence>
<evidence type="ECO:0000313" key="1">
    <source>
        <dbReference type="EMBL" id="STL48736.1"/>
    </source>
</evidence>
<dbReference type="Proteomes" id="UP000254052">
    <property type="component" value="Unassembled WGS sequence"/>
</dbReference>
<organism evidence="1 2">
    <name type="scientific">Escherichia coli</name>
    <dbReference type="NCBI Taxonomy" id="562"/>
    <lineage>
        <taxon>Bacteria</taxon>
        <taxon>Pseudomonadati</taxon>
        <taxon>Pseudomonadota</taxon>
        <taxon>Gammaproteobacteria</taxon>
        <taxon>Enterobacterales</taxon>
        <taxon>Enterobacteriaceae</taxon>
        <taxon>Escherichia</taxon>
    </lineage>
</organism>
<dbReference type="EMBL" id="UGED01000008">
    <property type="protein sequence ID" value="STL48736.1"/>
    <property type="molecule type" value="Genomic_DNA"/>
</dbReference>
<dbReference type="AlphaFoldDB" id="A0A377B8Y4"/>
<reference evidence="1 2" key="1">
    <citation type="submission" date="2018-06" db="EMBL/GenBank/DDBJ databases">
        <authorList>
            <consortium name="Pathogen Informatics"/>
            <person name="Doyle S."/>
        </authorList>
    </citation>
    <scope>NUCLEOTIDE SEQUENCE [LARGE SCALE GENOMIC DNA]</scope>
    <source>
        <strain evidence="1 2">NCTC9962</strain>
    </source>
</reference>
<sequence>MLMSFTQTAAARATLTAVSRVNIFNHYSDRTGFIFDKRLKLTPCPAVQAGTDPFTSFYPVTNMSQIFQYNCANTRFSGSSNDNFTRFVVGLFYPSHLFTGDLPQLLFCTLAAIGLETTTEGKVTISFVTKLFTTKQLTQTVGGKVVFSHINAHRFLRNNHCCICYFNNKIEEPETFTEDKLCLFGVTGRQHSLLMFADDHWNTYPPIERVKRQAIIAQTVRLFIEVNTGTVEANRRHSFRFMYVPRSF</sequence>
<gene>
    <name evidence="1" type="ORF">NCTC9962_03596</name>
</gene>